<organism evidence="2">
    <name type="scientific">Neobodo designis</name>
    <name type="common">Flagellated protozoan</name>
    <name type="synonym">Bodo designis</name>
    <dbReference type="NCBI Taxonomy" id="312471"/>
    <lineage>
        <taxon>Eukaryota</taxon>
        <taxon>Discoba</taxon>
        <taxon>Euglenozoa</taxon>
        <taxon>Kinetoplastea</taxon>
        <taxon>Metakinetoplastina</taxon>
        <taxon>Neobodonida</taxon>
        <taxon>Neobodo</taxon>
    </lineage>
</organism>
<dbReference type="CDD" id="cd00882">
    <property type="entry name" value="Ras_like_GTPase"/>
    <property type="match status" value="1"/>
</dbReference>
<dbReference type="SUPFAM" id="SSF52540">
    <property type="entry name" value="P-loop containing nucleoside triphosphate hydrolases"/>
    <property type="match status" value="1"/>
</dbReference>
<dbReference type="EMBL" id="HBGF01044704">
    <property type="protein sequence ID" value="CAD9145399.1"/>
    <property type="molecule type" value="Transcribed_RNA"/>
</dbReference>
<dbReference type="EMBL" id="HBGF01044715">
    <property type="protein sequence ID" value="CAD9145416.1"/>
    <property type="molecule type" value="Transcribed_RNA"/>
</dbReference>
<dbReference type="AlphaFoldDB" id="A0A6U4WKP8"/>
<proteinExistence type="predicted"/>
<accession>A0A6U4WKP8</accession>
<evidence type="ECO:0000313" key="2">
    <source>
        <dbReference type="EMBL" id="CAD9145416.1"/>
    </source>
</evidence>
<dbReference type="Pfam" id="PF08477">
    <property type="entry name" value="Roc"/>
    <property type="match status" value="1"/>
</dbReference>
<gene>
    <name evidence="1" type="ORF">NDES1114_LOCUS29940</name>
    <name evidence="2" type="ORF">NDES1114_LOCUS29948</name>
</gene>
<protein>
    <submittedName>
        <fullName evidence="2">Uncharacterized protein</fullName>
    </submittedName>
</protein>
<dbReference type="InterPro" id="IPR027417">
    <property type="entry name" value="P-loop_NTPase"/>
</dbReference>
<sequence length="210" mass="23135">MSRDERVKVLVLGPSKVGKSSVADFLSGTRDMPTTEYKETCPLRILEVFLEGLNLSGGRRVGRGTRAQVELWDCSGSTRFQGCWPAMKSKADGIIFVFNPEVQGQERELEFWHKSFVGEGMTADNFLVFAHHSSAPDRAIGDGARPPLSGPLASLKPLETSLDFQSDDFKTAFERFVEKILIARREAEENATLTNKNDVMAGAIAIGQSH</sequence>
<reference evidence="2" key="1">
    <citation type="submission" date="2021-01" db="EMBL/GenBank/DDBJ databases">
        <authorList>
            <person name="Corre E."/>
            <person name="Pelletier E."/>
            <person name="Niang G."/>
            <person name="Scheremetjew M."/>
            <person name="Finn R."/>
            <person name="Kale V."/>
            <person name="Holt S."/>
            <person name="Cochrane G."/>
            <person name="Meng A."/>
            <person name="Brown T."/>
            <person name="Cohen L."/>
        </authorList>
    </citation>
    <scope>NUCLEOTIDE SEQUENCE</scope>
    <source>
        <strain evidence="2">CCAP 1951/1</strain>
    </source>
</reference>
<name>A0A6U4WKP8_NEODS</name>
<dbReference type="Gene3D" id="3.40.50.300">
    <property type="entry name" value="P-loop containing nucleotide triphosphate hydrolases"/>
    <property type="match status" value="1"/>
</dbReference>
<evidence type="ECO:0000313" key="1">
    <source>
        <dbReference type="EMBL" id="CAD9145399.1"/>
    </source>
</evidence>